<gene>
    <name evidence="2" type="ORF">MC378_10440</name>
</gene>
<dbReference type="Proteomes" id="UP001139369">
    <property type="component" value="Unassembled WGS sequence"/>
</dbReference>
<dbReference type="EMBL" id="JAKQYM010000007">
    <property type="protein sequence ID" value="MCI2229586.1"/>
    <property type="molecule type" value="Genomic_DNA"/>
</dbReference>
<organism evidence="2 3">
    <name type="scientific">Polaribacter marinus</name>
    <dbReference type="NCBI Taxonomy" id="2916838"/>
    <lineage>
        <taxon>Bacteria</taxon>
        <taxon>Pseudomonadati</taxon>
        <taxon>Bacteroidota</taxon>
        <taxon>Flavobacteriia</taxon>
        <taxon>Flavobacteriales</taxon>
        <taxon>Flavobacteriaceae</taxon>
    </lineage>
</organism>
<dbReference type="AlphaFoldDB" id="A0A9X2AJJ9"/>
<feature type="domain" description="DUF6046" evidence="1">
    <location>
        <begin position="90"/>
        <end position="208"/>
    </location>
</feature>
<keyword evidence="3" id="KW-1185">Reference proteome</keyword>
<sequence>MNYYNISQLFDIAFGIKTLGAYKVDKIGNKPKDINLSYGGIQVVDNLDYATKLSSLGTPMIVPIKFKGKGYQVYNDFGEVVTDTYADFDLPAATLVNFRRAKTISKTKASAAKGTVKELFGFDDWRIDVRGFCLPDASHATAKTAREQKIILNKWDAIVDSIQVVSELFDDFDISHLVIDEIQFHQLKGKPGVIPFSLRCSSDEPSDLFY</sequence>
<dbReference type="RefSeq" id="WP_242178712.1">
    <property type="nucleotide sequence ID" value="NZ_JAKQYM010000007.1"/>
</dbReference>
<dbReference type="InterPro" id="IPR046109">
    <property type="entry name" value="DUF6046"/>
</dbReference>
<dbReference type="Pfam" id="PF19512">
    <property type="entry name" value="DUF6046"/>
    <property type="match status" value="1"/>
</dbReference>
<proteinExistence type="predicted"/>
<reference evidence="2" key="1">
    <citation type="submission" date="2022-02" db="EMBL/GenBank/DDBJ databases">
        <title>Polaribacter sp. MSW13, isolated from seawater.</title>
        <authorList>
            <person name="Kristyanto S."/>
            <person name="Jung J."/>
            <person name="Jeon C.O."/>
        </authorList>
    </citation>
    <scope>NUCLEOTIDE SEQUENCE</scope>
    <source>
        <strain evidence="2">MSW13</strain>
    </source>
</reference>
<evidence type="ECO:0000259" key="1">
    <source>
        <dbReference type="Pfam" id="PF19512"/>
    </source>
</evidence>
<protein>
    <submittedName>
        <fullName evidence="2">DUF6046 domain-containing protein</fullName>
    </submittedName>
</protein>
<comment type="caution">
    <text evidence="2">The sequence shown here is derived from an EMBL/GenBank/DDBJ whole genome shotgun (WGS) entry which is preliminary data.</text>
</comment>
<name>A0A9X2AJJ9_9FLAO</name>
<evidence type="ECO:0000313" key="3">
    <source>
        <dbReference type="Proteomes" id="UP001139369"/>
    </source>
</evidence>
<accession>A0A9X2AJJ9</accession>
<evidence type="ECO:0000313" key="2">
    <source>
        <dbReference type="EMBL" id="MCI2229586.1"/>
    </source>
</evidence>